<dbReference type="InterPro" id="IPR002052">
    <property type="entry name" value="DNA_methylase_N6_adenine_CS"/>
</dbReference>
<dbReference type="PIRSF" id="PIRSF037167">
    <property type="entry name" value="Mtase_YfcB_prd"/>
    <property type="match status" value="1"/>
</dbReference>
<dbReference type="GO" id="GO:0005840">
    <property type="term" value="C:ribosome"/>
    <property type="evidence" value="ECO:0007669"/>
    <property type="project" value="UniProtKB-KW"/>
</dbReference>
<dbReference type="PANTHER" id="PTHR47806">
    <property type="entry name" value="50S RIBOSOMAL PROTEIN L3 GLUTAMINE METHYLTRANSFERASE"/>
    <property type="match status" value="1"/>
</dbReference>
<reference evidence="5 6" key="1">
    <citation type="submission" date="2023-10" db="EMBL/GenBank/DDBJ databases">
        <title>Complete Genome Sequence of Limnobacter thiooxidans CS-K2T, Isolated from freshwater lake sediments in Bavaria, Germany.</title>
        <authorList>
            <person name="Naruki M."/>
            <person name="Watanabe A."/>
            <person name="Warashina T."/>
            <person name="Morita T."/>
            <person name="Arakawa K."/>
        </authorList>
    </citation>
    <scope>NUCLEOTIDE SEQUENCE [LARGE SCALE GENOMIC DNA]</scope>
    <source>
        <strain evidence="5 6">CS-K2</strain>
    </source>
</reference>
<dbReference type="Gene3D" id="3.40.50.150">
    <property type="entry name" value="Vaccinia Virus protein VP39"/>
    <property type="match status" value="1"/>
</dbReference>
<dbReference type="NCBIfam" id="TIGR03533">
    <property type="entry name" value="L3_gln_methyl"/>
    <property type="match status" value="1"/>
</dbReference>
<evidence type="ECO:0000256" key="3">
    <source>
        <dbReference type="ARBA" id="ARBA00022691"/>
    </source>
</evidence>
<gene>
    <name evidence="5" type="primary">prmB</name>
    <name evidence="5" type="ORF">RGQ30_16220</name>
</gene>
<dbReference type="NCBIfam" id="TIGR00536">
    <property type="entry name" value="hemK_fam"/>
    <property type="match status" value="1"/>
</dbReference>
<dbReference type="SUPFAM" id="SSF53335">
    <property type="entry name" value="S-adenosyl-L-methionine-dependent methyltransferases"/>
    <property type="match status" value="1"/>
</dbReference>
<dbReference type="InterPro" id="IPR017127">
    <property type="entry name" value="Ribosome_uL3_MTase"/>
</dbReference>
<dbReference type="CDD" id="cd02440">
    <property type="entry name" value="AdoMet_MTases"/>
    <property type="match status" value="1"/>
</dbReference>
<keyword evidence="2" id="KW-0808">Transferase</keyword>
<dbReference type="PROSITE" id="PS00092">
    <property type="entry name" value="N6_MTASE"/>
    <property type="match status" value="1"/>
</dbReference>
<dbReference type="InterPro" id="IPR004556">
    <property type="entry name" value="HemK-like"/>
</dbReference>
<evidence type="ECO:0000313" key="6">
    <source>
        <dbReference type="Proteomes" id="UP001329151"/>
    </source>
</evidence>
<keyword evidence="5" id="KW-0687">Ribonucleoprotein</keyword>
<dbReference type="EMBL" id="AP028947">
    <property type="protein sequence ID" value="BET26121.1"/>
    <property type="molecule type" value="Genomic_DNA"/>
</dbReference>
<sequence>MSQDQSAHLAVDPKELHTVRDWVRFFVSEMRRGHAFFGHGSTNAFDEAIYMVQSALNLPVGDLGPFWDARVTANEATRLVRFINQRVIDRKPASYITGEAWLQGHAFKVDERVIIPRSFIAELLADQLTPWVNAPEMPFDILDMCTGSGCLAILAAHVFENAEVDAVDLSTDALAVARENIQLHDMKHRVHAIESDLFTSLNGKQYDFILTNPPYVNEASMKKLPPEYLHEPRMALAGGDSGMDLIQDILTQAPKHLKDGGFLVVELGNERLHFEAAFPHLNPIWLETSAGDEQVFLLNKEDLV</sequence>
<dbReference type="PANTHER" id="PTHR47806:SF1">
    <property type="entry name" value="RIBOSOMAL PROTEIN UL3 GLUTAMINE METHYLTRANSFERASE"/>
    <property type="match status" value="1"/>
</dbReference>
<dbReference type="RefSeq" id="WP_130556381.1">
    <property type="nucleotide sequence ID" value="NZ_AP028947.1"/>
</dbReference>
<evidence type="ECO:0000313" key="5">
    <source>
        <dbReference type="EMBL" id="BET26121.1"/>
    </source>
</evidence>
<proteinExistence type="predicted"/>
<dbReference type="GO" id="GO:0005829">
    <property type="term" value="C:cytosol"/>
    <property type="evidence" value="ECO:0007669"/>
    <property type="project" value="TreeGrafter"/>
</dbReference>
<dbReference type="GO" id="GO:0036009">
    <property type="term" value="F:protein-glutamine N-methyltransferase activity"/>
    <property type="evidence" value="ECO:0007669"/>
    <property type="project" value="InterPro"/>
</dbReference>
<evidence type="ECO:0000256" key="1">
    <source>
        <dbReference type="ARBA" id="ARBA00022603"/>
    </source>
</evidence>
<dbReference type="AlphaFoldDB" id="A0AA86JFN7"/>
<feature type="domain" description="Methyltransferase small" evidence="4">
    <location>
        <begin position="140"/>
        <end position="220"/>
    </location>
</feature>
<dbReference type="GO" id="GO:0032259">
    <property type="term" value="P:methylation"/>
    <property type="evidence" value="ECO:0007669"/>
    <property type="project" value="UniProtKB-KW"/>
</dbReference>
<accession>A0AA86JFN7</accession>
<dbReference type="KEGG" id="lto:RGQ30_16220"/>
<dbReference type="Proteomes" id="UP001329151">
    <property type="component" value="Chromosome"/>
</dbReference>
<organism evidence="5 6">
    <name type="scientific">Limnobacter thiooxidans</name>
    <dbReference type="NCBI Taxonomy" id="131080"/>
    <lineage>
        <taxon>Bacteria</taxon>
        <taxon>Pseudomonadati</taxon>
        <taxon>Pseudomonadota</taxon>
        <taxon>Betaproteobacteria</taxon>
        <taxon>Burkholderiales</taxon>
        <taxon>Burkholderiaceae</taxon>
        <taxon>Limnobacter</taxon>
    </lineage>
</organism>
<name>A0AA86JFN7_9BURK</name>
<evidence type="ECO:0000259" key="4">
    <source>
        <dbReference type="Pfam" id="PF05175"/>
    </source>
</evidence>
<dbReference type="Pfam" id="PF05175">
    <property type="entry name" value="MTS"/>
    <property type="match status" value="1"/>
</dbReference>
<dbReference type="InterPro" id="IPR007848">
    <property type="entry name" value="Small_mtfrase_dom"/>
</dbReference>
<keyword evidence="3" id="KW-0949">S-adenosyl-L-methionine</keyword>
<keyword evidence="1 5" id="KW-0489">Methyltransferase</keyword>
<keyword evidence="6" id="KW-1185">Reference proteome</keyword>
<protein>
    <submittedName>
        <fullName evidence="5">50S ribosomal protein L3 N(5)-glutamine methyltransferase</fullName>
    </submittedName>
</protein>
<dbReference type="GO" id="GO:0003676">
    <property type="term" value="F:nucleic acid binding"/>
    <property type="evidence" value="ECO:0007669"/>
    <property type="project" value="InterPro"/>
</dbReference>
<keyword evidence="5" id="KW-0689">Ribosomal protein</keyword>
<dbReference type="InterPro" id="IPR029063">
    <property type="entry name" value="SAM-dependent_MTases_sf"/>
</dbReference>
<evidence type="ECO:0000256" key="2">
    <source>
        <dbReference type="ARBA" id="ARBA00022679"/>
    </source>
</evidence>